<gene>
    <name evidence="1" type="ORF">SFRICE_001430</name>
</gene>
<protein>
    <submittedName>
        <fullName evidence="1">SFRICE_001430</fullName>
    </submittedName>
</protein>
<dbReference type="AlphaFoldDB" id="A0A2H1V3S4"/>
<dbReference type="EMBL" id="ODYU01000519">
    <property type="protein sequence ID" value="SOQ35426.1"/>
    <property type="molecule type" value="Genomic_DNA"/>
</dbReference>
<proteinExistence type="predicted"/>
<evidence type="ECO:0000313" key="1">
    <source>
        <dbReference type="EMBL" id="SOQ35426.1"/>
    </source>
</evidence>
<accession>A0A2H1V3S4</accession>
<reference evidence="1" key="1">
    <citation type="submission" date="2016-07" db="EMBL/GenBank/DDBJ databases">
        <authorList>
            <person name="Bretaudeau A."/>
        </authorList>
    </citation>
    <scope>NUCLEOTIDE SEQUENCE</scope>
    <source>
        <strain evidence="1">Rice</strain>
        <tissue evidence="1">Whole body</tissue>
    </source>
</reference>
<organism evidence="1">
    <name type="scientific">Spodoptera frugiperda</name>
    <name type="common">Fall armyworm</name>
    <dbReference type="NCBI Taxonomy" id="7108"/>
    <lineage>
        <taxon>Eukaryota</taxon>
        <taxon>Metazoa</taxon>
        <taxon>Ecdysozoa</taxon>
        <taxon>Arthropoda</taxon>
        <taxon>Hexapoda</taxon>
        <taxon>Insecta</taxon>
        <taxon>Pterygota</taxon>
        <taxon>Neoptera</taxon>
        <taxon>Endopterygota</taxon>
        <taxon>Lepidoptera</taxon>
        <taxon>Glossata</taxon>
        <taxon>Ditrysia</taxon>
        <taxon>Noctuoidea</taxon>
        <taxon>Noctuidae</taxon>
        <taxon>Amphipyrinae</taxon>
        <taxon>Spodoptera</taxon>
    </lineage>
</organism>
<sequence length="346" mass="38119">MGGGDCLPSGNTSARLPSEVAHRLSTDDVINILHRTYGVYMRINMNRKFQRTTVAQKARQAEHLACSEDPPFLILGNFTLCSLNRFLEWRTFFADPIGGGIGAPPEFVALGHRPITPPPPLLNAGTAPSPLSRPAPEPPRCNACYGTSLRRRASPMILTVQVARQHVTTVPPSSLRLLGGCLESPRNEIPTLQRGNALVRPLVFQVSMGGGDCLPSAWSLVLCLVYGNRLTPYYMGLITQMVKSRCTLYIVITCRNAHDVSVYPFDRIRNEVIRQRTKVIDIAQRISKLKWQWPGHSLAVEPITVGVDVLEWRSRLGKRSVGSGSTVSGILYMTDGAQYMAICSPQ</sequence>
<name>A0A2H1V3S4_SPOFR</name>